<keyword evidence="3" id="KW-1185">Reference proteome</keyword>
<dbReference type="EMBL" id="JBHFFA010000002">
    <property type="protein sequence ID" value="KAL2642245.1"/>
    <property type="molecule type" value="Genomic_DNA"/>
</dbReference>
<evidence type="ECO:0000313" key="2">
    <source>
        <dbReference type="EMBL" id="KAL2642245.1"/>
    </source>
</evidence>
<sequence>MFTEPTLATALDSAGTCNATAAQSVTACPDWQRCQLAITCGKVGERTVKNDPLSASTERRWRILDLQRRKGKKLLAGAPSSCLSLGKARGRKREDALWKAEEKDERKSRNGDRVREILED</sequence>
<feature type="compositionally biased region" description="Basic and acidic residues" evidence="1">
    <location>
        <begin position="92"/>
        <end position="120"/>
    </location>
</feature>
<comment type="caution">
    <text evidence="2">The sequence shown here is derived from an EMBL/GenBank/DDBJ whole genome shotgun (WGS) entry which is preliminary data.</text>
</comment>
<evidence type="ECO:0000313" key="3">
    <source>
        <dbReference type="Proteomes" id="UP001605036"/>
    </source>
</evidence>
<dbReference type="Proteomes" id="UP001605036">
    <property type="component" value="Unassembled WGS sequence"/>
</dbReference>
<gene>
    <name evidence="2" type="ORF">R1flu_009832</name>
</gene>
<evidence type="ECO:0000256" key="1">
    <source>
        <dbReference type="SAM" id="MobiDB-lite"/>
    </source>
</evidence>
<dbReference type="AlphaFoldDB" id="A0ABD1Z412"/>
<feature type="region of interest" description="Disordered" evidence="1">
    <location>
        <begin position="86"/>
        <end position="120"/>
    </location>
</feature>
<accession>A0ABD1Z412</accession>
<organism evidence="2 3">
    <name type="scientific">Riccia fluitans</name>
    <dbReference type="NCBI Taxonomy" id="41844"/>
    <lineage>
        <taxon>Eukaryota</taxon>
        <taxon>Viridiplantae</taxon>
        <taxon>Streptophyta</taxon>
        <taxon>Embryophyta</taxon>
        <taxon>Marchantiophyta</taxon>
        <taxon>Marchantiopsida</taxon>
        <taxon>Marchantiidae</taxon>
        <taxon>Marchantiales</taxon>
        <taxon>Ricciaceae</taxon>
        <taxon>Riccia</taxon>
    </lineage>
</organism>
<reference evidence="2 3" key="1">
    <citation type="submission" date="2024-09" db="EMBL/GenBank/DDBJ databases">
        <title>Chromosome-scale assembly of Riccia fluitans.</title>
        <authorList>
            <person name="Paukszto L."/>
            <person name="Sawicki J."/>
            <person name="Karawczyk K."/>
            <person name="Piernik-Szablinska J."/>
            <person name="Szczecinska M."/>
            <person name="Mazdziarz M."/>
        </authorList>
    </citation>
    <scope>NUCLEOTIDE SEQUENCE [LARGE SCALE GENOMIC DNA]</scope>
    <source>
        <strain evidence="2">Rf_01</strain>
        <tissue evidence="2">Aerial parts of the thallus</tissue>
    </source>
</reference>
<proteinExistence type="predicted"/>
<name>A0ABD1Z412_9MARC</name>
<protein>
    <submittedName>
        <fullName evidence="2">Uncharacterized protein</fullName>
    </submittedName>
</protein>